<dbReference type="SUPFAM" id="SSF47384">
    <property type="entry name" value="Homodimeric domain of signal transducing histidine kinase"/>
    <property type="match status" value="1"/>
</dbReference>
<evidence type="ECO:0000313" key="4">
    <source>
        <dbReference type="EMBL" id="NMQ20468.1"/>
    </source>
</evidence>
<keyword evidence="5" id="KW-1185">Reference proteome</keyword>
<dbReference type="Gene3D" id="1.20.120.160">
    <property type="entry name" value="HPT domain"/>
    <property type="match status" value="1"/>
</dbReference>
<name>A0ABX1TM65_9GAMM</name>
<dbReference type="InterPro" id="IPR051315">
    <property type="entry name" value="Bact_Chemotaxis_CheA"/>
</dbReference>
<feature type="modified residue" description="Phosphohistidine" evidence="2">
    <location>
        <position position="48"/>
    </location>
</feature>
<dbReference type="InterPro" id="IPR008207">
    <property type="entry name" value="Sig_transdc_His_kin_Hpt_dom"/>
</dbReference>
<keyword evidence="1" id="KW-0902">Two-component regulatory system</keyword>
<dbReference type="InterPro" id="IPR037006">
    <property type="entry name" value="CheA-like_homodim_sf"/>
</dbReference>
<dbReference type="InterPro" id="IPR036641">
    <property type="entry name" value="HPT_dom_sf"/>
</dbReference>
<evidence type="ECO:0000256" key="1">
    <source>
        <dbReference type="ARBA" id="ARBA00023012"/>
    </source>
</evidence>
<dbReference type="PROSITE" id="PS50894">
    <property type="entry name" value="HPT"/>
    <property type="match status" value="1"/>
</dbReference>
<gene>
    <name evidence="4" type="ORF">E4P82_15470</name>
</gene>
<dbReference type="SMART" id="SM00073">
    <property type="entry name" value="HPT"/>
    <property type="match status" value="1"/>
</dbReference>
<proteinExistence type="predicted"/>
<evidence type="ECO:0000313" key="5">
    <source>
        <dbReference type="Proteomes" id="UP000760480"/>
    </source>
</evidence>
<reference evidence="4 5" key="1">
    <citation type="submission" date="2019-03" db="EMBL/GenBank/DDBJ databases">
        <title>Metabolic reconstructions from genomes of highly enriched 'Candidatus Accumulibacter' and 'Candidatus Competibacter' bioreactor populations.</title>
        <authorList>
            <person name="Annavajhala M.K."/>
            <person name="Welles L."/>
            <person name="Abbas B."/>
            <person name="Sorokin D."/>
            <person name="Park H."/>
            <person name="Van Loosdrecht M."/>
            <person name="Chandran K."/>
        </authorList>
    </citation>
    <scope>NUCLEOTIDE SEQUENCE [LARGE SCALE GENOMIC DNA]</scope>
    <source>
        <strain evidence="4 5">SBR_G</strain>
    </source>
</reference>
<evidence type="ECO:0000259" key="3">
    <source>
        <dbReference type="PROSITE" id="PS50894"/>
    </source>
</evidence>
<evidence type="ECO:0000256" key="2">
    <source>
        <dbReference type="PROSITE-ProRule" id="PRU00110"/>
    </source>
</evidence>
<feature type="domain" description="HPt" evidence="3">
    <location>
        <begin position="1"/>
        <end position="105"/>
    </location>
</feature>
<dbReference type="CDD" id="cd00088">
    <property type="entry name" value="HPT"/>
    <property type="match status" value="1"/>
</dbReference>
<dbReference type="EMBL" id="SPMZ01000050">
    <property type="protein sequence ID" value="NMQ20468.1"/>
    <property type="molecule type" value="Genomic_DNA"/>
</dbReference>
<dbReference type="RefSeq" id="WP_169249759.1">
    <property type="nucleotide sequence ID" value="NZ_SPMZ01000050.1"/>
</dbReference>
<accession>A0ABX1TM65</accession>
<dbReference type="Pfam" id="PF01627">
    <property type="entry name" value="Hpt"/>
    <property type="match status" value="1"/>
</dbReference>
<sequence>MIELDPSLINDFVAEAGEHLEEIESTLLRLADDPANQDLFNTIFRPVHTIKGASQFMGLTRIAALSHKLEDLLDLLRQGKKSSSPGIVETLIVARDRVAMLVADLANSQTEETPVDDLIALLEQIIEGREETEETVESWEAMEMDPVAETSDRSPMFPPEREIETYEEEYDKELFAIFLQQLQEKLDFLGTQTSMLSTATDKLEILEQCLNCINSLSSSANYMGYQALALIYEQWCDEILAAQQLVALDQEVSMDFMETYTARVIKLFPQYGDRLLHGDEPLVAPSSVGGGDALEIVEESLPKDRSEDEELPTKLTETLASSVKTGLDQAEPVLAKQQVEPATDAGLAGEVENEPQKTDLPQGTGERVLKKSVRVDAHKIDMLMNQVGELIVDRSYFFSVV</sequence>
<dbReference type="Proteomes" id="UP000760480">
    <property type="component" value="Unassembled WGS sequence"/>
</dbReference>
<dbReference type="PANTHER" id="PTHR43395">
    <property type="entry name" value="SENSOR HISTIDINE KINASE CHEA"/>
    <property type="match status" value="1"/>
</dbReference>
<organism evidence="4 5">
    <name type="scientific">Candidatus Competibacter phosphatis</name>
    <dbReference type="NCBI Taxonomy" id="221280"/>
    <lineage>
        <taxon>Bacteria</taxon>
        <taxon>Pseudomonadati</taxon>
        <taxon>Pseudomonadota</taxon>
        <taxon>Gammaproteobacteria</taxon>
        <taxon>Candidatus Competibacteraceae</taxon>
        <taxon>Candidatus Competibacter</taxon>
    </lineage>
</organism>
<dbReference type="SUPFAM" id="SSF47226">
    <property type="entry name" value="Histidine-containing phosphotransfer domain, HPT domain"/>
    <property type="match status" value="2"/>
</dbReference>
<keyword evidence="2" id="KW-0597">Phosphoprotein</keyword>
<dbReference type="Pfam" id="PF02895">
    <property type="entry name" value="H-kinase_dim"/>
    <property type="match status" value="1"/>
</dbReference>
<comment type="caution">
    <text evidence="4">The sequence shown here is derived from an EMBL/GenBank/DDBJ whole genome shotgun (WGS) entry which is preliminary data.</text>
</comment>
<dbReference type="InterPro" id="IPR036097">
    <property type="entry name" value="HisK_dim/P_sf"/>
</dbReference>
<dbReference type="Gene3D" id="1.10.287.560">
    <property type="entry name" value="Histidine kinase CheA-like, homodimeric domain"/>
    <property type="match status" value="1"/>
</dbReference>
<dbReference type="InterPro" id="IPR004105">
    <property type="entry name" value="CheA-like_dim"/>
</dbReference>
<protein>
    <recommendedName>
        <fullName evidence="3">HPt domain-containing protein</fullName>
    </recommendedName>
</protein>
<dbReference type="PANTHER" id="PTHR43395:SF8">
    <property type="entry name" value="HISTIDINE KINASE"/>
    <property type="match status" value="1"/>
</dbReference>